<sequence length="299" mass="29951">MNRTVGLLVLAAGVAASVGTYFVVTMPTGAATTPAAAVAPAPAPSSWVSVQTGDGPSAAPPAGPTATGLPTAGPIAATPVRTSTARPAGTATAVPTASAAAPVKIMALGDSITYGVGSQSSGSYRTGLRRKLVNAGLAVDFVGSVKSGSGPDTENEGHNGWTIAQVTAKVDGWLAAQQPDVVLLHIGTNDMNKNLSVAGAPDRLEALVDAIHAARPTAQVYLQQIVGSSDAVVNNRITAYNAAMPAVISGKGSWLHLVDQSEVSGTMLKDALHPNDAGYAQMADNLYAALAATYELSGA</sequence>
<reference evidence="3" key="1">
    <citation type="submission" date="2021-01" db="EMBL/GenBank/DDBJ databases">
        <title>Whole genome shotgun sequence of Spirilliplanes yamanashiensis NBRC 15828.</title>
        <authorList>
            <person name="Komaki H."/>
            <person name="Tamura T."/>
        </authorList>
    </citation>
    <scope>NUCLEOTIDE SEQUENCE</scope>
    <source>
        <strain evidence="3">NBRC 15828</strain>
    </source>
</reference>
<dbReference type="Pfam" id="PF13472">
    <property type="entry name" value="Lipase_GDSL_2"/>
    <property type="match status" value="1"/>
</dbReference>
<accession>A0A8J3YAK2</accession>
<evidence type="ECO:0000256" key="1">
    <source>
        <dbReference type="SAM" id="MobiDB-lite"/>
    </source>
</evidence>
<gene>
    <name evidence="3" type="ORF">Sya03_37240</name>
</gene>
<name>A0A8J3YAK2_9ACTN</name>
<keyword evidence="4" id="KW-1185">Reference proteome</keyword>
<dbReference type="InterPro" id="IPR013830">
    <property type="entry name" value="SGNH_hydro"/>
</dbReference>
<comment type="caution">
    <text evidence="3">The sequence shown here is derived from an EMBL/GenBank/DDBJ whole genome shotgun (WGS) entry which is preliminary data.</text>
</comment>
<proteinExistence type="predicted"/>
<dbReference type="PANTHER" id="PTHR30383:SF5">
    <property type="entry name" value="SGNH HYDROLASE-TYPE ESTERASE DOMAIN-CONTAINING PROTEIN"/>
    <property type="match status" value="1"/>
</dbReference>
<dbReference type="CDD" id="cd01833">
    <property type="entry name" value="XynB_like"/>
    <property type="match status" value="1"/>
</dbReference>
<evidence type="ECO:0000259" key="2">
    <source>
        <dbReference type="Pfam" id="PF13472"/>
    </source>
</evidence>
<dbReference type="RefSeq" id="WP_203939611.1">
    <property type="nucleotide sequence ID" value="NZ_BAAAGJ010000005.1"/>
</dbReference>
<dbReference type="EMBL" id="BOOY01000027">
    <property type="protein sequence ID" value="GIJ04372.1"/>
    <property type="molecule type" value="Genomic_DNA"/>
</dbReference>
<dbReference type="AlphaFoldDB" id="A0A8J3YAK2"/>
<protein>
    <recommendedName>
        <fullName evidence="2">SGNH hydrolase-type esterase domain-containing protein</fullName>
    </recommendedName>
</protein>
<feature type="region of interest" description="Disordered" evidence="1">
    <location>
        <begin position="47"/>
        <end position="68"/>
    </location>
</feature>
<feature type="domain" description="SGNH hydrolase-type esterase" evidence="2">
    <location>
        <begin position="107"/>
        <end position="280"/>
    </location>
</feature>
<dbReference type="GO" id="GO:0004622">
    <property type="term" value="F:phosphatidylcholine lysophospholipase activity"/>
    <property type="evidence" value="ECO:0007669"/>
    <property type="project" value="TreeGrafter"/>
</dbReference>
<organism evidence="3 4">
    <name type="scientific">Spirilliplanes yamanashiensis</name>
    <dbReference type="NCBI Taxonomy" id="42233"/>
    <lineage>
        <taxon>Bacteria</taxon>
        <taxon>Bacillati</taxon>
        <taxon>Actinomycetota</taxon>
        <taxon>Actinomycetes</taxon>
        <taxon>Micromonosporales</taxon>
        <taxon>Micromonosporaceae</taxon>
        <taxon>Spirilliplanes</taxon>
    </lineage>
</organism>
<evidence type="ECO:0000313" key="3">
    <source>
        <dbReference type="EMBL" id="GIJ04372.1"/>
    </source>
</evidence>
<dbReference type="InterPro" id="IPR051532">
    <property type="entry name" value="Ester_Hydrolysis_Enzymes"/>
</dbReference>
<dbReference type="PANTHER" id="PTHR30383">
    <property type="entry name" value="THIOESTERASE 1/PROTEASE 1/LYSOPHOSPHOLIPASE L1"/>
    <property type="match status" value="1"/>
</dbReference>
<dbReference type="SUPFAM" id="SSF52266">
    <property type="entry name" value="SGNH hydrolase"/>
    <property type="match status" value="1"/>
</dbReference>
<dbReference type="InterPro" id="IPR036514">
    <property type="entry name" value="SGNH_hydro_sf"/>
</dbReference>
<dbReference type="Proteomes" id="UP000652013">
    <property type="component" value="Unassembled WGS sequence"/>
</dbReference>
<evidence type="ECO:0000313" key="4">
    <source>
        <dbReference type="Proteomes" id="UP000652013"/>
    </source>
</evidence>
<dbReference type="Gene3D" id="3.40.50.1110">
    <property type="entry name" value="SGNH hydrolase"/>
    <property type="match status" value="1"/>
</dbReference>